<dbReference type="AlphaFoldDB" id="A0A388JXL3"/>
<dbReference type="SUPFAM" id="SSF46992">
    <property type="entry name" value="Ribosomal protein S20"/>
    <property type="match status" value="1"/>
</dbReference>
<dbReference type="EMBL" id="BFEA01000029">
    <property type="protein sequence ID" value="GBG62482.1"/>
    <property type="molecule type" value="Genomic_DNA"/>
</dbReference>
<dbReference type="PANTHER" id="PTHR33398">
    <property type="entry name" value="30S RIBOSOMAL PROTEIN S20"/>
    <property type="match status" value="1"/>
</dbReference>
<comment type="similarity">
    <text evidence="1">Belongs to the bacterial ribosomal protein bS20 family.</text>
</comment>
<gene>
    <name evidence="6" type="ORF">CBR_g30802</name>
</gene>
<keyword evidence="3" id="KW-0694">RNA-binding</keyword>
<keyword evidence="5" id="KW-0687">Ribonucleoprotein</keyword>
<evidence type="ECO:0000256" key="2">
    <source>
        <dbReference type="ARBA" id="ARBA00022730"/>
    </source>
</evidence>
<dbReference type="HAMAP" id="MF_00500">
    <property type="entry name" value="Ribosomal_bS20"/>
    <property type="match status" value="1"/>
</dbReference>
<name>A0A388JXL3_CHABU</name>
<dbReference type="GO" id="GO:0003735">
    <property type="term" value="F:structural constituent of ribosome"/>
    <property type="evidence" value="ECO:0007669"/>
    <property type="project" value="InterPro"/>
</dbReference>
<reference evidence="6 7" key="1">
    <citation type="journal article" date="2018" name="Cell">
        <title>The Chara Genome: Secondary Complexity and Implications for Plant Terrestrialization.</title>
        <authorList>
            <person name="Nishiyama T."/>
            <person name="Sakayama H."/>
            <person name="Vries J.D."/>
            <person name="Buschmann H."/>
            <person name="Saint-Marcoux D."/>
            <person name="Ullrich K.K."/>
            <person name="Haas F.B."/>
            <person name="Vanderstraeten L."/>
            <person name="Becker D."/>
            <person name="Lang D."/>
            <person name="Vosolsobe S."/>
            <person name="Rombauts S."/>
            <person name="Wilhelmsson P.K.I."/>
            <person name="Janitza P."/>
            <person name="Kern R."/>
            <person name="Heyl A."/>
            <person name="Rumpler F."/>
            <person name="Villalobos L.I.A.C."/>
            <person name="Clay J.M."/>
            <person name="Skokan R."/>
            <person name="Toyoda A."/>
            <person name="Suzuki Y."/>
            <person name="Kagoshima H."/>
            <person name="Schijlen E."/>
            <person name="Tajeshwar N."/>
            <person name="Catarino B."/>
            <person name="Hetherington A.J."/>
            <person name="Saltykova A."/>
            <person name="Bonnot C."/>
            <person name="Breuninger H."/>
            <person name="Symeonidi A."/>
            <person name="Radhakrishnan G.V."/>
            <person name="Van Nieuwerburgh F."/>
            <person name="Deforce D."/>
            <person name="Chang C."/>
            <person name="Karol K.G."/>
            <person name="Hedrich R."/>
            <person name="Ulvskov P."/>
            <person name="Glockner G."/>
            <person name="Delwiche C.F."/>
            <person name="Petrasek J."/>
            <person name="Van de Peer Y."/>
            <person name="Friml J."/>
            <person name="Beilby M."/>
            <person name="Dolan L."/>
            <person name="Kohara Y."/>
            <person name="Sugano S."/>
            <person name="Fujiyama A."/>
            <person name="Delaux P.-M."/>
            <person name="Quint M."/>
            <person name="TheiBen G."/>
            <person name="Hagemann M."/>
            <person name="Harholt J."/>
            <person name="Dunand C."/>
            <person name="Zachgo S."/>
            <person name="Langdale J."/>
            <person name="Maumus F."/>
            <person name="Straeten D.V.D."/>
            <person name="Gould S.B."/>
            <person name="Rensing S.A."/>
        </authorList>
    </citation>
    <scope>NUCLEOTIDE SEQUENCE [LARGE SCALE GENOMIC DNA]</scope>
    <source>
        <strain evidence="6 7">S276</strain>
    </source>
</reference>
<evidence type="ECO:0000313" key="7">
    <source>
        <dbReference type="Proteomes" id="UP000265515"/>
    </source>
</evidence>
<dbReference type="Pfam" id="PF01649">
    <property type="entry name" value="Ribosomal_S20p"/>
    <property type="match status" value="1"/>
</dbReference>
<evidence type="ECO:0008006" key="8">
    <source>
        <dbReference type="Google" id="ProtNLM"/>
    </source>
</evidence>
<accession>A0A388JXL3</accession>
<keyword evidence="4" id="KW-0689">Ribosomal protein</keyword>
<protein>
    <recommendedName>
        <fullName evidence="8">30S ribosomal protein S20, chloroplastic</fullName>
    </recommendedName>
</protein>
<evidence type="ECO:0000256" key="4">
    <source>
        <dbReference type="ARBA" id="ARBA00022980"/>
    </source>
</evidence>
<proteinExistence type="inferred from homology"/>
<dbReference type="GO" id="GO:0006412">
    <property type="term" value="P:translation"/>
    <property type="evidence" value="ECO:0007669"/>
    <property type="project" value="InterPro"/>
</dbReference>
<dbReference type="InterPro" id="IPR036510">
    <property type="entry name" value="Ribosomal_bS20_sf"/>
</dbReference>
<dbReference type="Gramene" id="GBG62482">
    <property type="protein sequence ID" value="GBG62482"/>
    <property type="gene ID" value="CBR_g30802"/>
</dbReference>
<sequence length="172" mass="18452">MAAVALSSVGASLGKLSLSGPVALNSRATEKTLTLCRPSTKHRPSPAAAAAGFFPILAKQNALKRQRQNEKRRVYHKARRSEMSTRMKKVLTAIEGLRKKPDLGEEDIGPIEKLIADAYSIIDKSAKVGTIHRNKASRRKSRLARAKRTLLMQAGLYTPAPAAGAGVEAVAA</sequence>
<evidence type="ECO:0000256" key="3">
    <source>
        <dbReference type="ARBA" id="ARBA00022884"/>
    </source>
</evidence>
<dbReference type="GO" id="GO:0015935">
    <property type="term" value="C:small ribosomal subunit"/>
    <property type="evidence" value="ECO:0007669"/>
    <property type="project" value="TreeGrafter"/>
</dbReference>
<dbReference type="PANTHER" id="PTHR33398:SF1">
    <property type="entry name" value="SMALL RIBOSOMAL SUBUNIT PROTEIN BS20C"/>
    <property type="match status" value="1"/>
</dbReference>
<organism evidence="6 7">
    <name type="scientific">Chara braunii</name>
    <name type="common">Braun's stonewort</name>
    <dbReference type="NCBI Taxonomy" id="69332"/>
    <lineage>
        <taxon>Eukaryota</taxon>
        <taxon>Viridiplantae</taxon>
        <taxon>Streptophyta</taxon>
        <taxon>Charophyceae</taxon>
        <taxon>Charales</taxon>
        <taxon>Characeae</taxon>
        <taxon>Chara</taxon>
    </lineage>
</organism>
<dbReference type="NCBIfam" id="TIGR00029">
    <property type="entry name" value="S20"/>
    <property type="match status" value="1"/>
</dbReference>
<keyword evidence="2" id="KW-0699">rRNA-binding</keyword>
<evidence type="ECO:0000256" key="1">
    <source>
        <dbReference type="ARBA" id="ARBA00007634"/>
    </source>
</evidence>
<dbReference type="Proteomes" id="UP000265515">
    <property type="component" value="Unassembled WGS sequence"/>
</dbReference>
<evidence type="ECO:0000313" key="6">
    <source>
        <dbReference type="EMBL" id="GBG62482.1"/>
    </source>
</evidence>
<evidence type="ECO:0000256" key="5">
    <source>
        <dbReference type="ARBA" id="ARBA00023274"/>
    </source>
</evidence>
<keyword evidence="7" id="KW-1185">Reference proteome</keyword>
<dbReference type="Gene3D" id="1.20.58.110">
    <property type="entry name" value="Ribosomal protein S20"/>
    <property type="match status" value="1"/>
</dbReference>
<comment type="caution">
    <text evidence="6">The sequence shown here is derived from an EMBL/GenBank/DDBJ whole genome shotgun (WGS) entry which is preliminary data.</text>
</comment>
<dbReference type="InterPro" id="IPR002583">
    <property type="entry name" value="Ribosomal_bS20"/>
</dbReference>
<dbReference type="OrthoDB" id="4825at2759"/>
<dbReference type="GO" id="GO:0070181">
    <property type="term" value="F:small ribosomal subunit rRNA binding"/>
    <property type="evidence" value="ECO:0007669"/>
    <property type="project" value="TreeGrafter"/>
</dbReference>